<dbReference type="OrthoDB" id="7067800at2"/>
<organism evidence="2 3">
    <name type="scientific">Micromonospora coriariae</name>
    <dbReference type="NCBI Taxonomy" id="285665"/>
    <lineage>
        <taxon>Bacteria</taxon>
        <taxon>Bacillati</taxon>
        <taxon>Actinomycetota</taxon>
        <taxon>Actinomycetes</taxon>
        <taxon>Micromonosporales</taxon>
        <taxon>Micromonosporaceae</taxon>
        <taxon>Micromonospora</taxon>
    </lineage>
</organism>
<dbReference type="Pfam" id="PF04199">
    <property type="entry name" value="Cyclase"/>
    <property type="match status" value="1"/>
</dbReference>
<sequence length="287" mass="31228">MSKEQVTTSKERVAMSKDSDETPPVIGIFQEVVRLGEVLDLSHEISSSTPVFPFHAPYSLALHRRHGDTVRPGNASFANEVLIMPGHLSTHIDALGHFSKEGLVYGDVSAKDIETHDGLNALDISITPPIWRRGVLLDVARLRGVDCMEVGDGIDDEDLAACERATGVTVREDDVVVIRTGWSRHWLDRDRFNGLDGGYPGVTPDGARWLIDRKVAMVASDTPAFEVAPSTGVSVHAMLLVDNAINILENLNLEEVSARRVSQFLFVGLPLRLVGATASPLRPIAVV</sequence>
<evidence type="ECO:0000313" key="3">
    <source>
        <dbReference type="Proteomes" id="UP000198243"/>
    </source>
</evidence>
<dbReference type="Proteomes" id="UP000198243">
    <property type="component" value="Chromosome I"/>
</dbReference>
<dbReference type="GO" id="GO:0019441">
    <property type="term" value="P:L-tryptophan catabolic process to kynurenine"/>
    <property type="evidence" value="ECO:0007669"/>
    <property type="project" value="InterPro"/>
</dbReference>
<dbReference type="GO" id="GO:0004061">
    <property type="term" value="F:arylformamidase activity"/>
    <property type="evidence" value="ECO:0007669"/>
    <property type="project" value="InterPro"/>
</dbReference>
<feature type="region of interest" description="Disordered" evidence="1">
    <location>
        <begin position="1"/>
        <end position="20"/>
    </location>
</feature>
<protein>
    <submittedName>
        <fullName evidence="2">Kynurenine formamidase</fullName>
    </submittedName>
</protein>
<dbReference type="Gene3D" id="3.50.30.50">
    <property type="entry name" value="Putative cyclase"/>
    <property type="match status" value="1"/>
</dbReference>
<proteinExistence type="predicted"/>
<accession>A0A1C4X4M4</accession>
<keyword evidence="3" id="KW-1185">Reference proteome</keyword>
<reference evidence="3" key="1">
    <citation type="submission" date="2016-06" db="EMBL/GenBank/DDBJ databases">
        <authorList>
            <person name="Varghese N."/>
            <person name="Submissions Spin"/>
        </authorList>
    </citation>
    <scope>NUCLEOTIDE SEQUENCE [LARGE SCALE GENOMIC DNA]</scope>
    <source>
        <strain evidence="3">DSM 44875</strain>
    </source>
</reference>
<name>A0A1C4X4M4_9ACTN</name>
<dbReference type="InterPro" id="IPR007325">
    <property type="entry name" value="KFase/CYL"/>
</dbReference>
<dbReference type="SUPFAM" id="SSF102198">
    <property type="entry name" value="Putative cyclase"/>
    <property type="match status" value="1"/>
</dbReference>
<dbReference type="RefSeq" id="WP_089020039.1">
    <property type="nucleotide sequence ID" value="NZ_LT607412.1"/>
</dbReference>
<dbReference type="AlphaFoldDB" id="A0A1C4X4M4"/>
<evidence type="ECO:0000256" key="1">
    <source>
        <dbReference type="SAM" id="MobiDB-lite"/>
    </source>
</evidence>
<evidence type="ECO:0000313" key="2">
    <source>
        <dbReference type="EMBL" id="SCF03344.1"/>
    </source>
</evidence>
<dbReference type="PANTHER" id="PTHR34861">
    <property type="match status" value="1"/>
</dbReference>
<dbReference type="EMBL" id="LT607412">
    <property type="protein sequence ID" value="SCF03344.1"/>
    <property type="molecule type" value="Genomic_DNA"/>
</dbReference>
<gene>
    <name evidence="2" type="ORF">GA0070607_4660</name>
</gene>
<dbReference type="PANTHER" id="PTHR34861:SF10">
    <property type="entry name" value="CYCLASE"/>
    <property type="match status" value="1"/>
</dbReference>
<dbReference type="InterPro" id="IPR037175">
    <property type="entry name" value="KFase_sf"/>
</dbReference>